<organism evidence="1 2">
    <name type="scientific">Linnemannia hyalina</name>
    <dbReference type="NCBI Taxonomy" id="64524"/>
    <lineage>
        <taxon>Eukaryota</taxon>
        <taxon>Fungi</taxon>
        <taxon>Fungi incertae sedis</taxon>
        <taxon>Mucoromycota</taxon>
        <taxon>Mortierellomycotina</taxon>
        <taxon>Mortierellomycetes</taxon>
        <taxon>Mortierellales</taxon>
        <taxon>Mortierellaceae</taxon>
        <taxon>Linnemannia</taxon>
    </lineage>
</organism>
<dbReference type="InterPro" id="IPR032675">
    <property type="entry name" value="LRR_dom_sf"/>
</dbReference>
<dbReference type="AlphaFoldDB" id="A0A9P8BMH4"/>
<name>A0A9P8BMH4_9FUNG</name>
<keyword evidence="2" id="KW-1185">Reference proteome</keyword>
<dbReference type="EMBL" id="JAHRHY010000026">
    <property type="protein sequence ID" value="KAG9061073.1"/>
    <property type="molecule type" value="Genomic_DNA"/>
</dbReference>
<sequence>MRVSRRWHMDFAVPFWHTVDFDNDESFAKVPPEVVFKYGHLIRNVVNIAKEEYILFLQNPNIDFVQQLQFLATKSKFSLVLFYDLVRYYRNSLTTLRVSGELVRMAAFDEKLITGVYLSLDAIAPGCTLTKLTLAESRHVIKFIRMALLPGAKSLLMHFPSLETWEMLNSPVESQGTLRRLKASLSVRCPRLKAVQFTTTEQDRVASYLDNVFHGLERVTFGYAALNQTVLLGLLEHQATLTSIILVPSTARIEPSTSDEVPTSQKIIRLVLKSCACLEILSVEGHQMNVDLLEDEIVACMDLQELRVRFYGLGTAVLVDECLETLSARKRDIAGVVDAPGKNGALIGGRVCYQLMQFKKLKTVWLGTREYYLPTQ</sequence>
<accession>A0A9P8BMH4</accession>
<protein>
    <submittedName>
        <fullName evidence="1">Uncharacterized protein</fullName>
    </submittedName>
</protein>
<comment type="caution">
    <text evidence="1">The sequence shown here is derived from an EMBL/GenBank/DDBJ whole genome shotgun (WGS) entry which is preliminary data.</text>
</comment>
<dbReference type="Proteomes" id="UP000707451">
    <property type="component" value="Unassembled WGS sequence"/>
</dbReference>
<proteinExistence type="predicted"/>
<dbReference type="OrthoDB" id="2364077at2759"/>
<evidence type="ECO:0000313" key="2">
    <source>
        <dbReference type="Proteomes" id="UP000707451"/>
    </source>
</evidence>
<reference evidence="1" key="1">
    <citation type="submission" date="2021-06" db="EMBL/GenBank/DDBJ databases">
        <title>Genome Sequence of Mortierella hyaline Strain SCG-10, a Cold-Adapted, Nitrate-Reducing Fungus Isolated from Soil in Minnesota, USA.</title>
        <authorList>
            <person name="Aldossari N."/>
        </authorList>
    </citation>
    <scope>NUCLEOTIDE SEQUENCE</scope>
    <source>
        <strain evidence="1">SCG-10</strain>
    </source>
</reference>
<gene>
    <name evidence="1" type="ORF">KI688_007702</name>
</gene>
<dbReference type="Gene3D" id="3.80.10.10">
    <property type="entry name" value="Ribonuclease Inhibitor"/>
    <property type="match status" value="1"/>
</dbReference>
<evidence type="ECO:0000313" key="1">
    <source>
        <dbReference type="EMBL" id="KAG9061073.1"/>
    </source>
</evidence>